<sequence length="1091" mass="114542">MNEVKAKPVRRHLRWPVRALIFAVLTTLVFGAVVLALGLSGRAISAPHWVAEAIEARANAGLAGRATVQLGSVEAVVEAGFAPRIRVKDVELFSPSGRRLAMLDSVGASFWPRPLLDGIVQPRSLRLQGARVALRRTADGSFDIALPETGVVAGTALSPGQILDEIDRAFALPVLRAIERIEVSGLAIRFEDDRTRQSWTVSDGRMSLTQHTARLAYDVVFSVAGAGGDPAQVELSFSTEKSNSEAGIIARISGVPAQDLAAQSPALSWLGALEAPISGALRTGIDRNGDVQVMQAELDIGAGALKPRPDVAPLPFDRARVAMAYAPALEQLDFSEIVLESPSLSASGDARARLQGMESGFPEAMAVQLRLGHLSGNPEGLFATPLAFADGLMDFKLTLDPFRVSLGQLTLFDEGRRVTVRGLAEAADAGWNVALDGEMERIAARRVVELWPVKLAAKTREWLQENLLGGEAFNARGALRLRPGAAPVFSLGFEFRDAAVRFLKSMPPITGGAGHALLENFTFTLSASRGTVAAAEGGPVSVAGSAMRVDDIRVKPAIGRFDLKTESTITAALSLLDQPPLEVMRKAGRGIDLAEGRARAETRLVLPFRKGLTIADVDYRATAQLSEVRSGTIVPGHDLTADRLAVIADKTGVSIRGAGRLSGAGFDVAWRQDAAPEARGKSSVTGSVELSRTFLSAFGLNLPEGSVSGQGLGEIALDLVRGEPTRYRLTSGLAGLAMAIPSLGWSKPAGAQGRLDVSGVLDRPATVESLELEAAGLSLSGAVTMAPDGRFESASFPEVSLGGWFEGAVELRGRGAGQPPALAITSGSADLTGVTLGAGGQASARSGPISVALDRVRVSEGIRLTRFRGDFTDEGGLSGRFTGLVNGEAPVTGAMVPMGGRSGFRVQSDDAGATMRAAGVFTRARGGTLDLVLQPEGERGHYSGTVEMRTIRVVDAPALAGLLDAISVVGLIDQLNGPGILFNRASGRFRMTPDAVEIRDGAATGASMGISVAGLYRSDVKELDLQGTISPVYLLNGIGRIVSKKGEGLFGFNYTMQGPAATPRIRVNPLSILTPGMFREIFRSAPPGIDE</sequence>
<name>A0ABT2NI42_9RHOB</name>
<comment type="caution">
    <text evidence="2">The sequence shown here is derived from an EMBL/GenBank/DDBJ whole genome shotgun (WGS) entry which is preliminary data.</text>
</comment>
<organism evidence="2 3">
    <name type="scientific">Albidovulum sediminis</name>
    <dbReference type="NCBI Taxonomy" id="3066345"/>
    <lineage>
        <taxon>Bacteria</taxon>
        <taxon>Pseudomonadati</taxon>
        <taxon>Pseudomonadota</taxon>
        <taxon>Alphaproteobacteria</taxon>
        <taxon>Rhodobacterales</taxon>
        <taxon>Paracoccaceae</taxon>
        <taxon>Albidovulum</taxon>
    </lineage>
</organism>
<dbReference type="InterPro" id="IPR025263">
    <property type="entry name" value="YhdP_central"/>
</dbReference>
<keyword evidence="3" id="KW-1185">Reference proteome</keyword>
<evidence type="ECO:0000313" key="3">
    <source>
        <dbReference type="Proteomes" id="UP001205601"/>
    </source>
</evidence>
<gene>
    <name evidence="2" type="ORF">N5I32_03585</name>
</gene>
<dbReference type="RefSeq" id="WP_261494019.1">
    <property type="nucleotide sequence ID" value="NZ_JAOCQF010000001.1"/>
</dbReference>
<dbReference type="Pfam" id="PF13116">
    <property type="entry name" value="YhdP"/>
    <property type="match status" value="1"/>
</dbReference>
<evidence type="ECO:0000313" key="2">
    <source>
        <dbReference type="EMBL" id="MCT8328592.1"/>
    </source>
</evidence>
<protein>
    <submittedName>
        <fullName evidence="2">DUF3971 domain-containing protein</fullName>
    </submittedName>
</protein>
<evidence type="ECO:0000259" key="1">
    <source>
        <dbReference type="Pfam" id="PF13116"/>
    </source>
</evidence>
<reference evidence="3" key="1">
    <citation type="submission" date="2023-07" db="EMBL/GenBank/DDBJ databases">
        <title>Defluviimonas sediminis sp. nov., isolated from mangrove sediment.</title>
        <authorList>
            <person name="Liu L."/>
            <person name="Li J."/>
            <person name="Huang Y."/>
            <person name="Pan J."/>
            <person name="Li M."/>
        </authorList>
    </citation>
    <scope>NUCLEOTIDE SEQUENCE [LARGE SCALE GENOMIC DNA]</scope>
    <source>
        <strain evidence="3">FT324</strain>
    </source>
</reference>
<dbReference type="Proteomes" id="UP001205601">
    <property type="component" value="Unassembled WGS sequence"/>
</dbReference>
<feature type="domain" description="YhdP central" evidence="1">
    <location>
        <begin position="430"/>
        <end position="757"/>
    </location>
</feature>
<dbReference type="EMBL" id="JAOCQF010000001">
    <property type="protein sequence ID" value="MCT8328592.1"/>
    <property type="molecule type" value="Genomic_DNA"/>
</dbReference>
<accession>A0ABT2NI42</accession>
<proteinExistence type="predicted"/>